<evidence type="ECO:0000256" key="2">
    <source>
        <dbReference type="ARBA" id="ARBA00007986"/>
    </source>
</evidence>
<evidence type="ECO:0000256" key="10">
    <source>
        <dbReference type="SAM" id="Phobius"/>
    </source>
</evidence>
<keyword evidence="5" id="KW-0997">Cell inner membrane</keyword>
<evidence type="ECO:0000256" key="6">
    <source>
        <dbReference type="ARBA" id="ARBA00022692"/>
    </source>
</evidence>
<evidence type="ECO:0000256" key="3">
    <source>
        <dbReference type="ARBA" id="ARBA00022448"/>
    </source>
</evidence>
<dbReference type="Gene3D" id="2.30.30.830">
    <property type="match status" value="1"/>
</dbReference>
<dbReference type="InterPro" id="IPR036034">
    <property type="entry name" value="PDZ_sf"/>
</dbReference>
<reference evidence="12" key="1">
    <citation type="submission" date="2019-03" db="EMBL/GenBank/DDBJ databases">
        <title>Complete genome sequences of Enterobacter asburiae str. MRY18-106 isolated from a patient in Japan.</title>
        <authorList>
            <person name="Sekizuka T."/>
            <person name="Matsui M."/>
            <person name="Takara T."/>
            <person name="Uechi A."/>
            <person name="Harakuni M."/>
            <person name="Kimura T."/>
            <person name="Suzuki S."/>
            <person name="Kuroda M."/>
        </authorList>
    </citation>
    <scope>NUCLEOTIDE SEQUENCE</scope>
    <source>
        <strain evidence="12">MRY18-106</strain>
    </source>
</reference>
<feature type="transmembrane region" description="Helical" evidence="10">
    <location>
        <begin position="6"/>
        <end position="30"/>
    </location>
</feature>
<organism evidence="12">
    <name type="scientific">Enterobacter asburiae</name>
    <dbReference type="NCBI Taxonomy" id="61645"/>
    <lineage>
        <taxon>Bacteria</taxon>
        <taxon>Pseudomonadati</taxon>
        <taxon>Pseudomonadota</taxon>
        <taxon>Gammaproteobacteria</taxon>
        <taxon>Enterobacterales</taxon>
        <taxon>Enterobacteriaceae</taxon>
        <taxon>Enterobacter</taxon>
        <taxon>Enterobacter cloacae complex</taxon>
    </lineage>
</organism>
<dbReference type="EMBL" id="AP019533">
    <property type="protein sequence ID" value="BBI94831.1"/>
    <property type="molecule type" value="Genomic_DNA"/>
</dbReference>
<dbReference type="NCBIfam" id="TIGR01713">
    <property type="entry name" value="typeII_sec_gspC"/>
    <property type="match status" value="1"/>
</dbReference>
<keyword evidence="4" id="KW-1003">Cell membrane</keyword>
<evidence type="ECO:0000256" key="7">
    <source>
        <dbReference type="ARBA" id="ARBA00022927"/>
    </source>
</evidence>
<name>A0A455VZ49_ENTAS</name>
<keyword evidence="3" id="KW-0813">Transport</keyword>
<accession>A0A455VZ49</accession>
<dbReference type="Pfam" id="PF11356">
    <property type="entry name" value="T2SSC"/>
    <property type="match status" value="1"/>
</dbReference>
<dbReference type="GO" id="GO:0005886">
    <property type="term" value="C:plasma membrane"/>
    <property type="evidence" value="ECO:0007669"/>
    <property type="project" value="UniProtKB-SubCell"/>
</dbReference>
<keyword evidence="8 10" id="KW-1133">Transmembrane helix</keyword>
<feature type="domain" description="Type II secretion system protein GspC N-terminal" evidence="11">
    <location>
        <begin position="57"/>
        <end position="137"/>
    </location>
</feature>
<comment type="similarity">
    <text evidence="2">Belongs to the GSP C family.</text>
</comment>
<dbReference type="InterPro" id="IPR024961">
    <property type="entry name" value="T2SS_GspC_N"/>
</dbReference>
<keyword evidence="7" id="KW-0653">Protein transport</keyword>
<dbReference type="SUPFAM" id="SSF50156">
    <property type="entry name" value="PDZ domain-like"/>
    <property type="match status" value="1"/>
</dbReference>
<dbReference type="InterPro" id="IPR001639">
    <property type="entry name" value="T2SS_protein-GspC"/>
</dbReference>
<comment type="subcellular location">
    <subcellularLocation>
        <location evidence="1">Cell inner membrane</location>
    </subcellularLocation>
</comment>
<evidence type="ECO:0000256" key="4">
    <source>
        <dbReference type="ARBA" id="ARBA00022475"/>
    </source>
</evidence>
<evidence type="ECO:0000256" key="9">
    <source>
        <dbReference type="ARBA" id="ARBA00023136"/>
    </source>
</evidence>
<keyword evidence="6 10" id="KW-0812">Transmembrane</keyword>
<keyword evidence="9 10" id="KW-0472">Membrane</keyword>
<dbReference type="Gene3D" id="2.30.42.10">
    <property type="match status" value="1"/>
</dbReference>
<evidence type="ECO:0000256" key="5">
    <source>
        <dbReference type="ARBA" id="ARBA00022519"/>
    </source>
</evidence>
<proteinExistence type="inferred from homology"/>
<dbReference type="AlphaFoldDB" id="A0A455VZ49"/>
<dbReference type="GO" id="GO:0015627">
    <property type="term" value="C:type II protein secretion system complex"/>
    <property type="evidence" value="ECO:0007669"/>
    <property type="project" value="InterPro"/>
</dbReference>
<evidence type="ECO:0000256" key="8">
    <source>
        <dbReference type="ARBA" id="ARBA00022989"/>
    </source>
</evidence>
<gene>
    <name evidence="12" type="primary">gspC</name>
    <name evidence="12" type="ORF">MRY18106EAS_13630</name>
</gene>
<sequence>MRMSFVTQLIMPCVMFVLLIFCGQQGYMVYKDYKKVTNRLSDSKKNIQKKSHDENQFVLFSPAVMPAKQPEAVKKPLSAEIEGILSSDEAWLSFAVIKTPAGQKSYREGEMLVGFDNAYIAEIHPDNVVVNYEGAPQVISLKKPDYFKGGVDSAPVTKSKKDAGLDNLHLDDYLVLKPMIEKGQLEGYNINPRNASPFYSHAGLEKGDVVVKVDDVDMTKEAQAKELVARWSKMKEADVVIRRHAHLENIRVNVLNN</sequence>
<evidence type="ECO:0000259" key="11">
    <source>
        <dbReference type="Pfam" id="PF11356"/>
    </source>
</evidence>
<protein>
    <submittedName>
        <fullName evidence="12">Type II secretion system protein GspC</fullName>
    </submittedName>
</protein>
<evidence type="ECO:0000313" key="12">
    <source>
        <dbReference type="EMBL" id="BBI94831.1"/>
    </source>
</evidence>
<evidence type="ECO:0000256" key="1">
    <source>
        <dbReference type="ARBA" id="ARBA00004533"/>
    </source>
</evidence>
<dbReference type="GO" id="GO:0015628">
    <property type="term" value="P:protein secretion by the type II secretion system"/>
    <property type="evidence" value="ECO:0007669"/>
    <property type="project" value="InterPro"/>
</dbReference>